<evidence type="ECO:0000313" key="2">
    <source>
        <dbReference type="EMBL" id="KAK4456766.1"/>
    </source>
</evidence>
<gene>
    <name evidence="2" type="ORF">QBC42DRAFT_351021</name>
</gene>
<sequence length="578" mass="63833">MMAFNNNNNNNNSGYSSTPVRSQSFPGQRRDYEAINVLLLKFKFDDLQLEGEMNALEATYSGLGYDVTRYEMGMKDGWRAKKVRKRLSRFLRRARNRNVLSIVHYSGHGGCERGDDAPERRRNQFFLSSHNLPTDTASVIGAVASVWRERGSGNFYEALRRIGNPFQPVAGIYWPDISPTIMKAESDTLVILDCCCAGMATVTSQHPGALGDNMATVSNFRKELIGACGWFVDTYSDMSKALCASLDRGLPNSSRTISTHTLVRLTNNRLVQLFNTRERGHEPPQAVHYLLQRNNKNKMVLPRFDLDRDGIRGRNPAVGEAAPAPAAAGNYNTTDRDCHDGRVDQGSGYQSYRSREYLPLAGVAGDDARPCEDGGSLPDVDHGARYHRADDDAHDHSMLPDADDEFNEDEMEVASPRMALNRRISPAREFRGIDAEHEDATTSAFVEAMLIPYSCTTGKTATQATARTDTPRNEAPAVRPLPGRGGEGLDVCDGVSLSYDPKIAAAEEYFRIFDDDEIMGAQLEDHNGAGGTAVPQSPGQDMAAAQISGRRQQQQPVPAHLRSSLDKYPDHPWRSPSP</sequence>
<feature type="region of interest" description="Disordered" evidence="1">
    <location>
        <begin position="523"/>
        <end position="578"/>
    </location>
</feature>
<keyword evidence="3" id="KW-1185">Reference proteome</keyword>
<name>A0AAV9HA37_9PEZI</name>
<evidence type="ECO:0000256" key="1">
    <source>
        <dbReference type="SAM" id="MobiDB-lite"/>
    </source>
</evidence>
<feature type="compositionally biased region" description="Basic and acidic residues" evidence="1">
    <location>
        <begin position="334"/>
        <end position="343"/>
    </location>
</feature>
<protein>
    <submittedName>
        <fullName evidence="2">Uncharacterized protein</fullName>
    </submittedName>
</protein>
<feature type="compositionally biased region" description="Basic and acidic residues" evidence="1">
    <location>
        <begin position="563"/>
        <end position="578"/>
    </location>
</feature>
<dbReference type="Proteomes" id="UP001321749">
    <property type="component" value="Unassembled WGS sequence"/>
</dbReference>
<feature type="region of interest" description="Disordered" evidence="1">
    <location>
        <begin position="314"/>
        <end position="348"/>
    </location>
</feature>
<feature type="compositionally biased region" description="Polar residues" evidence="1">
    <location>
        <begin position="13"/>
        <end position="26"/>
    </location>
</feature>
<reference evidence="2" key="1">
    <citation type="journal article" date="2023" name="Mol. Phylogenet. Evol.">
        <title>Genome-scale phylogeny and comparative genomics of the fungal order Sordariales.</title>
        <authorList>
            <person name="Hensen N."/>
            <person name="Bonometti L."/>
            <person name="Westerberg I."/>
            <person name="Brannstrom I.O."/>
            <person name="Guillou S."/>
            <person name="Cros-Aarteil S."/>
            <person name="Calhoun S."/>
            <person name="Haridas S."/>
            <person name="Kuo A."/>
            <person name="Mondo S."/>
            <person name="Pangilinan J."/>
            <person name="Riley R."/>
            <person name="LaButti K."/>
            <person name="Andreopoulos B."/>
            <person name="Lipzen A."/>
            <person name="Chen C."/>
            <person name="Yan M."/>
            <person name="Daum C."/>
            <person name="Ng V."/>
            <person name="Clum A."/>
            <person name="Steindorff A."/>
            <person name="Ohm R.A."/>
            <person name="Martin F."/>
            <person name="Silar P."/>
            <person name="Natvig D.O."/>
            <person name="Lalanne C."/>
            <person name="Gautier V."/>
            <person name="Ament-Velasquez S.L."/>
            <person name="Kruys A."/>
            <person name="Hutchinson M.I."/>
            <person name="Powell A.J."/>
            <person name="Barry K."/>
            <person name="Miller A.N."/>
            <person name="Grigoriev I.V."/>
            <person name="Debuchy R."/>
            <person name="Gladieux P."/>
            <person name="Hiltunen Thoren M."/>
            <person name="Johannesson H."/>
        </authorList>
    </citation>
    <scope>NUCLEOTIDE SEQUENCE</scope>
    <source>
        <strain evidence="2">PSN324</strain>
    </source>
</reference>
<feature type="region of interest" description="Disordered" evidence="1">
    <location>
        <begin position="1"/>
        <end position="26"/>
    </location>
</feature>
<dbReference type="AlphaFoldDB" id="A0AAV9HA37"/>
<feature type="compositionally biased region" description="Low complexity" evidence="1">
    <location>
        <begin position="1"/>
        <end position="12"/>
    </location>
</feature>
<evidence type="ECO:0000313" key="3">
    <source>
        <dbReference type="Proteomes" id="UP001321749"/>
    </source>
</evidence>
<reference evidence="2" key="2">
    <citation type="submission" date="2023-06" db="EMBL/GenBank/DDBJ databases">
        <authorList>
            <consortium name="Lawrence Berkeley National Laboratory"/>
            <person name="Mondo S.J."/>
            <person name="Hensen N."/>
            <person name="Bonometti L."/>
            <person name="Westerberg I."/>
            <person name="Brannstrom I.O."/>
            <person name="Guillou S."/>
            <person name="Cros-Aarteil S."/>
            <person name="Calhoun S."/>
            <person name="Haridas S."/>
            <person name="Kuo A."/>
            <person name="Pangilinan J."/>
            <person name="Riley R."/>
            <person name="Labutti K."/>
            <person name="Andreopoulos B."/>
            <person name="Lipzen A."/>
            <person name="Chen C."/>
            <person name="Yanf M."/>
            <person name="Daum C."/>
            <person name="Ng V."/>
            <person name="Clum A."/>
            <person name="Steindorff A."/>
            <person name="Ohm R."/>
            <person name="Martin F."/>
            <person name="Silar P."/>
            <person name="Natvig D."/>
            <person name="Lalanne C."/>
            <person name="Gautier V."/>
            <person name="Ament-Velasquez S.L."/>
            <person name="Kruys A."/>
            <person name="Hutchinson M.I."/>
            <person name="Powell A.J."/>
            <person name="Barry K."/>
            <person name="Miller A.N."/>
            <person name="Grigoriev I.V."/>
            <person name="Debuchy R."/>
            <person name="Gladieux P."/>
            <person name="Thoren M.H."/>
            <person name="Johannesson H."/>
        </authorList>
    </citation>
    <scope>NUCLEOTIDE SEQUENCE</scope>
    <source>
        <strain evidence="2">PSN324</strain>
    </source>
</reference>
<accession>A0AAV9HA37</accession>
<feature type="region of interest" description="Disordered" evidence="1">
    <location>
        <begin position="462"/>
        <end position="485"/>
    </location>
</feature>
<organism evidence="2 3">
    <name type="scientific">Cladorrhinum samala</name>
    <dbReference type="NCBI Taxonomy" id="585594"/>
    <lineage>
        <taxon>Eukaryota</taxon>
        <taxon>Fungi</taxon>
        <taxon>Dikarya</taxon>
        <taxon>Ascomycota</taxon>
        <taxon>Pezizomycotina</taxon>
        <taxon>Sordariomycetes</taxon>
        <taxon>Sordariomycetidae</taxon>
        <taxon>Sordariales</taxon>
        <taxon>Podosporaceae</taxon>
        <taxon>Cladorrhinum</taxon>
    </lineage>
</organism>
<comment type="caution">
    <text evidence="2">The sequence shown here is derived from an EMBL/GenBank/DDBJ whole genome shotgun (WGS) entry which is preliminary data.</text>
</comment>
<proteinExistence type="predicted"/>
<dbReference type="EMBL" id="MU865168">
    <property type="protein sequence ID" value="KAK4456766.1"/>
    <property type="molecule type" value="Genomic_DNA"/>
</dbReference>